<keyword evidence="3" id="KW-1185">Reference proteome</keyword>
<gene>
    <name evidence="2" type="ORF">L596_022477</name>
</gene>
<evidence type="ECO:0000256" key="1">
    <source>
        <dbReference type="SAM" id="Phobius"/>
    </source>
</evidence>
<keyword evidence="1" id="KW-0472">Membrane</keyword>
<evidence type="ECO:0000313" key="2">
    <source>
        <dbReference type="EMBL" id="TKR70448.1"/>
    </source>
</evidence>
<reference evidence="2 3" key="2">
    <citation type="journal article" date="2019" name="G3 (Bethesda)">
        <title>Hybrid Assembly of the Genome of the Entomopathogenic Nematode Steinernema carpocapsae Identifies the X-Chromosome.</title>
        <authorList>
            <person name="Serra L."/>
            <person name="Macchietto M."/>
            <person name="Macias-Munoz A."/>
            <person name="McGill C.J."/>
            <person name="Rodriguez I.M."/>
            <person name="Rodriguez B."/>
            <person name="Murad R."/>
            <person name="Mortazavi A."/>
        </authorList>
    </citation>
    <scope>NUCLEOTIDE SEQUENCE [LARGE SCALE GENOMIC DNA]</scope>
    <source>
        <strain evidence="2 3">ALL</strain>
    </source>
</reference>
<comment type="caution">
    <text evidence="2">The sequence shown here is derived from an EMBL/GenBank/DDBJ whole genome shotgun (WGS) entry which is preliminary data.</text>
</comment>
<accession>A0A4U5MLV3</accession>
<keyword evidence="1" id="KW-0812">Transmembrane</keyword>
<protein>
    <submittedName>
        <fullName evidence="2">Uncharacterized protein</fullName>
    </submittedName>
</protein>
<dbReference type="Proteomes" id="UP000298663">
    <property type="component" value="Unassembled WGS sequence"/>
</dbReference>
<evidence type="ECO:0000313" key="3">
    <source>
        <dbReference type="Proteomes" id="UP000298663"/>
    </source>
</evidence>
<dbReference type="InterPro" id="IPR024491">
    <property type="entry name" value="Se_SelK/SelG"/>
</dbReference>
<keyword evidence="1" id="KW-1133">Transmembrane helix</keyword>
<dbReference type="EMBL" id="AZBU02000007">
    <property type="protein sequence ID" value="TKR70448.1"/>
    <property type="molecule type" value="Genomic_DNA"/>
</dbReference>
<dbReference type="Pfam" id="PF10961">
    <property type="entry name" value="SelK_SelG"/>
    <property type="match status" value="1"/>
</dbReference>
<organism evidence="2 3">
    <name type="scientific">Steinernema carpocapsae</name>
    <name type="common">Entomopathogenic nematode</name>
    <dbReference type="NCBI Taxonomy" id="34508"/>
    <lineage>
        <taxon>Eukaryota</taxon>
        <taxon>Metazoa</taxon>
        <taxon>Ecdysozoa</taxon>
        <taxon>Nematoda</taxon>
        <taxon>Chromadorea</taxon>
        <taxon>Rhabditida</taxon>
        <taxon>Tylenchina</taxon>
        <taxon>Panagrolaimomorpha</taxon>
        <taxon>Strongyloidoidea</taxon>
        <taxon>Steinernematidae</taxon>
        <taxon>Steinernema</taxon>
    </lineage>
</organism>
<proteinExistence type="predicted"/>
<dbReference type="AlphaFoldDB" id="A0A4U5MLV3"/>
<feature type="transmembrane region" description="Helical" evidence="1">
    <location>
        <begin position="88"/>
        <end position="108"/>
    </location>
</feature>
<sequence>MCALCLARCLGRKCLGRKCPVTAVADRPDRSPLEQCGGATDFDRSNRFECYRCSTRSTETAAISQPIAMAYIDPGGNIVRSRNSIVKLFWKIIAFIIFFFQTLLHPFIQVSDEEMRYYGHGRRNGRRNEARLNTGYYDGMSCHPGG</sequence>
<reference evidence="2 3" key="1">
    <citation type="journal article" date="2015" name="Genome Biol.">
        <title>Comparative genomics of Steinernema reveals deeply conserved gene regulatory networks.</title>
        <authorList>
            <person name="Dillman A.R."/>
            <person name="Macchietto M."/>
            <person name="Porter C.F."/>
            <person name="Rogers A."/>
            <person name="Williams B."/>
            <person name="Antoshechkin I."/>
            <person name="Lee M.M."/>
            <person name="Goodwin Z."/>
            <person name="Lu X."/>
            <person name="Lewis E.E."/>
            <person name="Goodrich-Blair H."/>
            <person name="Stock S.P."/>
            <person name="Adams B.J."/>
            <person name="Sternberg P.W."/>
            <person name="Mortazavi A."/>
        </authorList>
    </citation>
    <scope>NUCLEOTIDE SEQUENCE [LARGE SCALE GENOMIC DNA]</scope>
    <source>
        <strain evidence="2 3">ALL</strain>
    </source>
</reference>
<name>A0A4U5MLV3_STECR</name>